<keyword evidence="3" id="KW-1185">Reference proteome</keyword>
<dbReference type="GO" id="GO:0030163">
    <property type="term" value="P:protein catabolic process"/>
    <property type="evidence" value="ECO:0007669"/>
    <property type="project" value="InterPro"/>
</dbReference>
<reference evidence="2 3" key="1">
    <citation type="submission" date="2019-12" db="EMBL/GenBank/DDBJ databases">
        <authorList>
            <person name="Zhao J."/>
        </authorList>
    </citation>
    <scope>NUCLEOTIDE SEQUENCE [LARGE SCALE GENOMIC DNA]</scope>
    <source>
        <strain evidence="2 3">S-15</strain>
    </source>
</reference>
<dbReference type="Gene3D" id="3.30.1390.10">
    <property type="match status" value="1"/>
</dbReference>
<organism evidence="2 3">
    <name type="scientific">Acidiluteibacter ferrifornacis</name>
    <dbReference type="NCBI Taxonomy" id="2692424"/>
    <lineage>
        <taxon>Bacteria</taxon>
        <taxon>Pseudomonadati</taxon>
        <taxon>Bacteroidota</taxon>
        <taxon>Flavobacteriia</taxon>
        <taxon>Flavobacteriales</taxon>
        <taxon>Cryomorphaceae</taxon>
        <taxon>Acidiluteibacter</taxon>
    </lineage>
</organism>
<keyword evidence="2" id="KW-0378">Hydrolase</keyword>
<sequence>MSEIKTDTSIEELLKETLSNQHEIILFNDDVNTFDHVIECLIKYCEHSPLQAEQCSYIVHYNGKCSVKKGALKKLKPISQALVDQQLRAKII</sequence>
<evidence type="ECO:0000313" key="2">
    <source>
        <dbReference type="EMBL" id="NBG66988.1"/>
    </source>
</evidence>
<dbReference type="GO" id="GO:0008233">
    <property type="term" value="F:peptidase activity"/>
    <property type="evidence" value="ECO:0007669"/>
    <property type="project" value="UniProtKB-KW"/>
</dbReference>
<dbReference type="InterPro" id="IPR014719">
    <property type="entry name" value="Ribosomal_bL12_C/ClpS-like"/>
</dbReference>
<name>A0A6N9NJX2_9FLAO</name>
<gene>
    <name evidence="2" type="ORF">GQN54_12740</name>
</gene>
<keyword evidence="2" id="KW-0645">Protease</keyword>
<evidence type="ECO:0000313" key="3">
    <source>
        <dbReference type="Proteomes" id="UP000470771"/>
    </source>
</evidence>
<dbReference type="SUPFAM" id="SSF54736">
    <property type="entry name" value="ClpS-like"/>
    <property type="match status" value="1"/>
</dbReference>
<feature type="domain" description="Adaptor protein ClpS core" evidence="1">
    <location>
        <begin position="20"/>
        <end position="80"/>
    </location>
</feature>
<evidence type="ECO:0000259" key="1">
    <source>
        <dbReference type="Pfam" id="PF02617"/>
    </source>
</evidence>
<comment type="caution">
    <text evidence="2">The sequence shown here is derived from an EMBL/GenBank/DDBJ whole genome shotgun (WGS) entry which is preliminary data.</text>
</comment>
<proteinExistence type="predicted"/>
<dbReference type="RefSeq" id="WP_160633939.1">
    <property type="nucleotide sequence ID" value="NZ_WWNE01000012.1"/>
</dbReference>
<dbReference type="InterPro" id="IPR003769">
    <property type="entry name" value="ClpS_core"/>
</dbReference>
<dbReference type="Proteomes" id="UP000470771">
    <property type="component" value="Unassembled WGS sequence"/>
</dbReference>
<dbReference type="Pfam" id="PF02617">
    <property type="entry name" value="ClpS"/>
    <property type="match status" value="1"/>
</dbReference>
<dbReference type="GO" id="GO:0006508">
    <property type="term" value="P:proteolysis"/>
    <property type="evidence" value="ECO:0007669"/>
    <property type="project" value="UniProtKB-KW"/>
</dbReference>
<accession>A0A6N9NJX2</accession>
<dbReference type="AlphaFoldDB" id="A0A6N9NJX2"/>
<protein>
    <submittedName>
        <fullName evidence="2">ATP-dependent Clp protease adaptor ClpS</fullName>
    </submittedName>
</protein>
<dbReference type="EMBL" id="WWNE01000012">
    <property type="protein sequence ID" value="NBG66988.1"/>
    <property type="molecule type" value="Genomic_DNA"/>
</dbReference>